<dbReference type="Pfam" id="PF00072">
    <property type="entry name" value="Response_reg"/>
    <property type="match status" value="1"/>
</dbReference>
<evidence type="ECO:0000256" key="1">
    <source>
        <dbReference type="PROSITE-ProRule" id="PRU00169"/>
    </source>
</evidence>
<dbReference type="SUPFAM" id="SSF52172">
    <property type="entry name" value="CheY-like"/>
    <property type="match status" value="1"/>
</dbReference>
<dbReference type="KEGG" id="rmar:GBA65_05395"/>
<name>A0A6G8PV27_9ACTN</name>
<dbReference type="InterPro" id="IPR001789">
    <property type="entry name" value="Sig_transdc_resp-reg_receiver"/>
</dbReference>
<dbReference type="PANTHER" id="PTHR45566:SF2">
    <property type="entry name" value="NARL SUBFAMILY"/>
    <property type="match status" value="1"/>
</dbReference>
<feature type="domain" description="Response regulatory" evidence="2">
    <location>
        <begin position="10"/>
        <end position="126"/>
    </location>
</feature>
<protein>
    <submittedName>
        <fullName evidence="3">Response regulator</fullName>
    </submittedName>
</protein>
<dbReference type="InterPro" id="IPR011006">
    <property type="entry name" value="CheY-like_superfamily"/>
</dbReference>
<gene>
    <name evidence="3" type="ORF">GBA65_05395</name>
</gene>
<sequence length="128" mass="13287">MPEGLARPVRVMLVEDHAAFHRALATLVDREPDLAVVAQAGAPDEARRHAASVGFDVAVMDLGFPDGDGEALIGELRRAASGAALPILSNSLDPTNLKRATEAGADEVLPKFAAPGEIIGTIRRLGSG</sequence>
<proteinExistence type="predicted"/>
<feature type="modified residue" description="4-aspartylphosphate" evidence="1">
    <location>
        <position position="61"/>
    </location>
</feature>
<dbReference type="InterPro" id="IPR051015">
    <property type="entry name" value="EvgA-like"/>
</dbReference>
<dbReference type="RefSeq" id="WP_166395721.1">
    <property type="nucleotide sequence ID" value="NZ_CP045121.1"/>
</dbReference>
<dbReference type="CDD" id="cd17535">
    <property type="entry name" value="REC_NarL-like"/>
    <property type="match status" value="1"/>
</dbReference>
<dbReference type="InterPro" id="IPR058245">
    <property type="entry name" value="NreC/VraR/RcsB-like_REC"/>
</dbReference>
<dbReference type="Proteomes" id="UP000502706">
    <property type="component" value="Chromosome"/>
</dbReference>
<organism evidence="3 4">
    <name type="scientific">Rubrobacter marinus</name>
    <dbReference type="NCBI Taxonomy" id="2653852"/>
    <lineage>
        <taxon>Bacteria</taxon>
        <taxon>Bacillati</taxon>
        <taxon>Actinomycetota</taxon>
        <taxon>Rubrobacteria</taxon>
        <taxon>Rubrobacterales</taxon>
        <taxon>Rubrobacteraceae</taxon>
        <taxon>Rubrobacter</taxon>
    </lineage>
</organism>
<dbReference type="SMART" id="SM00448">
    <property type="entry name" value="REC"/>
    <property type="match status" value="1"/>
</dbReference>
<dbReference type="Gene3D" id="3.40.50.2300">
    <property type="match status" value="1"/>
</dbReference>
<keyword evidence="1" id="KW-0597">Phosphoprotein</keyword>
<keyword evidence="4" id="KW-1185">Reference proteome</keyword>
<dbReference type="AlphaFoldDB" id="A0A6G8PV27"/>
<evidence type="ECO:0000313" key="4">
    <source>
        <dbReference type="Proteomes" id="UP000502706"/>
    </source>
</evidence>
<evidence type="ECO:0000259" key="2">
    <source>
        <dbReference type="PROSITE" id="PS50110"/>
    </source>
</evidence>
<reference evidence="3 4" key="1">
    <citation type="submission" date="2019-10" db="EMBL/GenBank/DDBJ databases">
        <title>Rubrobacter sp nov SCSIO 52915 isolated from a deep-sea sediment in the South China Sea.</title>
        <authorList>
            <person name="Chen R.W."/>
        </authorList>
    </citation>
    <scope>NUCLEOTIDE SEQUENCE [LARGE SCALE GENOMIC DNA]</scope>
    <source>
        <strain evidence="3 4">SCSIO 52915</strain>
    </source>
</reference>
<dbReference type="GO" id="GO:0000160">
    <property type="term" value="P:phosphorelay signal transduction system"/>
    <property type="evidence" value="ECO:0007669"/>
    <property type="project" value="InterPro"/>
</dbReference>
<dbReference type="PANTHER" id="PTHR45566">
    <property type="entry name" value="HTH-TYPE TRANSCRIPTIONAL REGULATOR YHJB-RELATED"/>
    <property type="match status" value="1"/>
</dbReference>
<evidence type="ECO:0000313" key="3">
    <source>
        <dbReference type="EMBL" id="QIN78044.1"/>
    </source>
</evidence>
<accession>A0A6G8PV27</accession>
<dbReference type="EMBL" id="CP045121">
    <property type="protein sequence ID" value="QIN78044.1"/>
    <property type="molecule type" value="Genomic_DNA"/>
</dbReference>
<dbReference type="PROSITE" id="PS50110">
    <property type="entry name" value="RESPONSE_REGULATORY"/>
    <property type="match status" value="1"/>
</dbReference>